<dbReference type="Pfam" id="PF01042">
    <property type="entry name" value="Ribonuc_L-PSP"/>
    <property type="match status" value="1"/>
</dbReference>
<feature type="domain" description="N-acetyltransferase" evidence="4">
    <location>
        <begin position="7"/>
        <end position="173"/>
    </location>
</feature>
<dbReference type="AlphaFoldDB" id="A0A4U1D3F3"/>
<dbReference type="CDD" id="cd00448">
    <property type="entry name" value="YjgF_YER057c_UK114_family"/>
    <property type="match status" value="1"/>
</dbReference>
<evidence type="ECO:0000259" key="4">
    <source>
        <dbReference type="PROSITE" id="PS51186"/>
    </source>
</evidence>
<dbReference type="InterPro" id="IPR051531">
    <property type="entry name" value="N-acetyltransferase"/>
</dbReference>
<dbReference type="SUPFAM" id="SSF55729">
    <property type="entry name" value="Acyl-CoA N-acyltransferases (Nat)"/>
    <property type="match status" value="1"/>
</dbReference>
<dbReference type="PANTHER" id="PTHR43792">
    <property type="entry name" value="GNAT FAMILY, PUTATIVE (AFU_ORTHOLOGUE AFUA_3G00765)-RELATED-RELATED"/>
    <property type="match status" value="1"/>
</dbReference>
<accession>A0A4U1D3F3</accession>
<dbReference type="SUPFAM" id="SSF55298">
    <property type="entry name" value="YjgF-like"/>
    <property type="match status" value="1"/>
</dbReference>
<keyword evidence="1 5" id="KW-0808">Transferase</keyword>
<dbReference type="Gene3D" id="3.40.630.30">
    <property type="match status" value="1"/>
</dbReference>
<evidence type="ECO:0000256" key="3">
    <source>
        <dbReference type="ARBA" id="ARBA00038502"/>
    </source>
</evidence>
<dbReference type="InterPro" id="IPR035959">
    <property type="entry name" value="RutC-like_sf"/>
</dbReference>
<dbReference type="GO" id="GO:0005737">
    <property type="term" value="C:cytoplasm"/>
    <property type="evidence" value="ECO:0007669"/>
    <property type="project" value="TreeGrafter"/>
</dbReference>
<gene>
    <name evidence="5" type="ORF">FA727_16630</name>
</gene>
<proteinExistence type="inferred from homology"/>
<dbReference type="Gene3D" id="3.30.1330.40">
    <property type="entry name" value="RutC-like"/>
    <property type="match status" value="1"/>
</dbReference>
<evidence type="ECO:0000313" key="6">
    <source>
        <dbReference type="Proteomes" id="UP000307756"/>
    </source>
</evidence>
<name>A0A4U1D3F3_9BACI</name>
<sequence length="310" mass="34982">MEKTQELFIRQLEITDAEDLLKLEIENRDFFQLYAPLKDEKFYTLDGQVERIKNWVLLAEQDSVYAFGIFLTDSKQLIGNVTLSEVARGNYQSCWIGYSLDRKQNGKGYMTKAVKLVVDYGFNELKLHRIEAGVMPHNIGSMKVLEKAGFHKEGIAIENVKINGKWENHQTLAIVNNEKDKPKVIRKNPLGIASPIGDYSHLTIVPKGAELITLSGQVGVDREGNIPVSVEEQFQIALENTITLLNSENINADGIIKVNIWLTETVDREVFVDIYKKFHNGSSPSMTLAYISALGTPDLKVEIEVWAARL</sequence>
<dbReference type="PROSITE" id="PS51186">
    <property type="entry name" value="GNAT"/>
    <property type="match status" value="1"/>
</dbReference>
<dbReference type="PANTHER" id="PTHR43792:SF8">
    <property type="entry name" value="[RIBOSOMAL PROTEIN US5]-ALANINE N-ACETYLTRANSFERASE"/>
    <property type="match status" value="1"/>
</dbReference>
<dbReference type="OrthoDB" id="9795206at2"/>
<evidence type="ECO:0000256" key="1">
    <source>
        <dbReference type="ARBA" id="ARBA00022679"/>
    </source>
</evidence>
<comment type="similarity">
    <text evidence="3">Belongs to the acetyltransferase family. RimJ subfamily.</text>
</comment>
<organism evidence="5 6">
    <name type="scientific">Robertmurraya kyonggiensis</name>
    <dbReference type="NCBI Taxonomy" id="1037680"/>
    <lineage>
        <taxon>Bacteria</taxon>
        <taxon>Bacillati</taxon>
        <taxon>Bacillota</taxon>
        <taxon>Bacilli</taxon>
        <taxon>Bacillales</taxon>
        <taxon>Bacillaceae</taxon>
        <taxon>Robertmurraya</taxon>
    </lineage>
</organism>
<dbReference type="InterPro" id="IPR016181">
    <property type="entry name" value="Acyl_CoA_acyltransferase"/>
</dbReference>
<keyword evidence="6" id="KW-1185">Reference proteome</keyword>
<dbReference type="RefSeq" id="WP_136832696.1">
    <property type="nucleotide sequence ID" value="NZ_SWBM01000004.1"/>
</dbReference>
<dbReference type="EMBL" id="SWBM01000004">
    <property type="protein sequence ID" value="TKC15747.1"/>
    <property type="molecule type" value="Genomic_DNA"/>
</dbReference>
<dbReference type="Proteomes" id="UP000307756">
    <property type="component" value="Unassembled WGS sequence"/>
</dbReference>
<evidence type="ECO:0000313" key="5">
    <source>
        <dbReference type="EMBL" id="TKC15747.1"/>
    </source>
</evidence>
<reference evidence="5 6" key="1">
    <citation type="journal article" date="2011" name="J. Microbiol.">
        <title>Bacillus kyonggiensis sp. nov., isolated from soil of a lettuce field.</title>
        <authorList>
            <person name="Dong K."/>
            <person name="Lee S."/>
        </authorList>
    </citation>
    <scope>NUCLEOTIDE SEQUENCE [LARGE SCALE GENOMIC DNA]</scope>
    <source>
        <strain evidence="5 6">NB22</strain>
    </source>
</reference>
<dbReference type="Pfam" id="PF13302">
    <property type="entry name" value="Acetyltransf_3"/>
    <property type="match status" value="1"/>
</dbReference>
<dbReference type="GO" id="GO:0008999">
    <property type="term" value="F:protein-N-terminal-alanine acetyltransferase activity"/>
    <property type="evidence" value="ECO:0007669"/>
    <property type="project" value="TreeGrafter"/>
</dbReference>
<evidence type="ECO:0000256" key="2">
    <source>
        <dbReference type="ARBA" id="ARBA00023315"/>
    </source>
</evidence>
<dbReference type="InterPro" id="IPR006175">
    <property type="entry name" value="YjgF/YER057c/UK114"/>
</dbReference>
<dbReference type="InterPro" id="IPR000182">
    <property type="entry name" value="GNAT_dom"/>
</dbReference>
<protein>
    <submittedName>
        <fullName evidence="5">GNAT family N-acetyltransferase</fullName>
    </submittedName>
</protein>
<keyword evidence="2" id="KW-0012">Acyltransferase</keyword>
<comment type="caution">
    <text evidence="5">The sequence shown here is derived from an EMBL/GenBank/DDBJ whole genome shotgun (WGS) entry which is preliminary data.</text>
</comment>